<accession>A0A2N9G2Z3</accession>
<dbReference type="SUPFAM" id="SSF53098">
    <property type="entry name" value="Ribonuclease H-like"/>
    <property type="match status" value="2"/>
</dbReference>
<feature type="domain" description="Integrase catalytic" evidence="9">
    <location>
        <begin position="1169"/>
        <end position="1331"/>
    </location>
</feature>
<evidence type="ECO:0000256" key="5">
    <source>
        <dbReference type="ARBA" id="ARBA00022759"/>
    </source>
</evidence>
<dbReference type="InterPro" id="IPR041373">
    <property type="entry name" value="RT_RNaseH"/>
</dbReference>
<dbReference type="GO" id="GO:0003964">
    <property type="term" value="F:RNA-directed DNA polymerase activity"/>
    <property type="evidence" value="ECO:0007669"/>
    <property type="project" value="UniProtKB-KW"/>
</dbReference>
<name>A0A2N9G2Z3_FAGSY</name>
<dbReference type="GO" id="GO:0015074">
    <property type="term" value="P:DNA integration"/>
    <property type="evidence" value="ECO:0007669"/>
    <property type="project" value="InterPro"/>
</dbReference>
<keyword evidence="5" id="KW-0255">Endonuclease</keyword>
<dbReference type="InterPro" id="IPR043128">
    <property type="entry name" value="Rev_trsase/Diguanyl_cyclase"/>
</dbReference>
<dbReference type="CDD" id="cd01647">
    <property type="entry name" value="RT_LTR"/>
    <property type="match status" value="1"/>
</dbReference>
<evidence type="ECO:0000256" key="8">
    <source>
        <dbReference type="ARBA" id="ARBA00023172"/>
    </source>
</evidence>
<dbReference type="InterPro" id="IPR012337">
    <property type="entry name" value="RNaseH-like_sf"/>
</dbReference>
<evidence type="ECO:0000256" key="2">
    <source>
        <dbReference type="ARBA" id="ARBA00022679"/>
    </source>
</evidence>
<dbReference type="InterPro" id="IPR043502">
    <property type="entry name" value="DNA/RNA_pol_sf"/>
</dbReference>
<dbReference type="Gene3D" id="3.10.10.10">
    <property type="entry name" value="HIV Type 1 Reverse Transcriptase, subunit A, domain 1"/>
    <property type="match status" value="1"/>
</dbReference>
<dbReference type="Pfam" id="PF00078">
    <property type="entry name" value="RVT_1"/>
    <property type="match status" value="1"/>
</dbReference>
<dbReference type="Pfam" id="PF17917">
    <property type="entry name" value="RT_RNaseH"/>
    <property type="match status" value="1"/>
</dbReference>
<proteinExistence type="predicted"/>
<dbReference type="SUPFAM" id="SSF50630">
    <property type="entry name" value="Acid proteases"/>
    <property type="match status" value="1"/>
</dbReference>
<dbReference type="GO" id="GO:0006310">
    <property type="term" value="P:DNA recombination"/>
    <property type="evidence" value="ECO:0007669"/>
    <property type="project" value="UniProtKB-KW"/>
</dbReference>
<dbReference type="Gene3D" id="2.40.70.10">
    <property type="entry name" value="Acid Proteases"/>
    <property type="match status" value="1"/>
</dbReference>
<dbReference type="Gene3D" id="3.30.70.270">
    <property type="match status" value="1"/>
</dbReference>
<dbReference type="PANTHER" id="PTHR48475">
    <property type="entry name" value="RIBONUCLEASE H"/>
    <property type="match status" value="1"/>
</dbReference>
<dbReference type="EMBL" id="OIVN01001415">
    <property type="protein sequence ID" value="SPC93690.1"/>
    <property type="molecule type" value="Genomic_DNA"/>
</dbReference>
<dbReference type="InterPro" id="IPR002156">
    <property type="entry name" value="RNaseH_domain"/>
</dbReference>
<evidence type="ECO:0000259" key="9">
    <source>
        <dbReference type="PROSITE" id="PS50994"/>
    </source>
</evidence>
<dbReference type="CDD" id="cd00303">
    <property type="entry name" value="retropepsin_like"/>
    <property type="match status" value="1"/>
</dbReference>
<organism evidence="10">
    <name type="scientific">Fagus sylvatica</name>
    <name type="common">Beechnut</name>
    <dbReference type="NCBI Taxonomy" id="28930"/>
    <lineage>
        <taxon>Eukaryota</taxon>
        <taxon>Viridiplantae</taxon>
        <taxon>Streptophyta</taxon>
        <taxon>Embryophyta</taxon>
        <taxon>Tracheophyta</taxon>
        <taxon>Spermatophyta</taxon>
        <taxon>Magnoliopsida</taxon>
        <taxon>eudicotyledons</taxon>
        <taxon>Gunneridae</taxon>
        <taxon>Pentapetalae</taxon>
        <taxon>rosids</taxon>
        <taxon>fabids</taxon>
        <taxon>Fagales</taxon>
        <taxon>Fagaceae</taxon>
        <taxon>Fagus</taxon>
    </lineage>
</organism>
<keyword evidence="2" id="KW-0808">Transferase</keyword>
<protein>
    <recommendedName>
        <fullName evidence="1">RNA-directed DNA polymerase</fullName>
        <ecNumber evidence="1">2.7.7.49</ecNumber>
    </recommendedName>
</protein>
<keyword evidence="4" id="KW-0540">Nuclease</keyword>
<dbReference type="EC" id="2.7.7.49" evidence="1"/>
<evidence type="ECO:0000313" key="10">
    <source>
        <dbReference type="EMBL" id="SPC93690.1"/>
    </source>
</evidence>
<evidence type="ECO:0000256" key="3">
    <source>
        <dbReference type="ARBA" id="ARBA00022695"/>
    </source>
</evidence>
<dbReference type="Pfam" id="PF13456">
    <property type="entry name" value="RVT_3"/>
    <property type="match status" value="1"/>
</dbReference>
<dbReference type="PANTHER" id="PTHR48475:SF1">
    <property type="entry name" value="RNASE H TYPE-1 DOMAIN-CONTAINING PROTEIN"/>
    <property type="match status" value="1"/>
</dbReference>
<sequence>MAPRAESTGVFLVRLRAVFRSGFRLTPINSWRSESSTSCMDVSSFQCARARRSTCCESGRLCAQARQRRWENSGNFSTALFRRPVFTRVVDVAPDVGFPTILVSSESLRYLLFNVLSLLLASESHRKALLKVLNEAYVPEDITGPSFENMVTSILVTNQLTFSDDELPPEGRGHIKALYISIKTNDRIVSRVLIDNGSALNVCPLSTLEKLDIDPTRIRVTSMVVRAFEGTRREVLGEIDLPVEVGPQVYNINFQVLRIDSPYNLLLGRPWLHTAGAVPSSLHQKMKLIIGNQLVTILAEEPISIYNDGAIPYIDGCASEEASFHSRISAGARFRLCEPRKNRDCNFGGNKDRYGLGYTPTRKDRQIAYEAQRQRAAAKLRGEKWPEKKMVIPHIRTTFPASAMFQVDEGDVDELALLFAENLSVNAITTEGEEETLDEDTGEDADFPDLLPHLMIPRGLKTLEFEMFCEHGNPESHLRRYREKMILYTGDELLMISMFHESLPECAVAWFYQLRSVTCWEDLARAFLDRYRHNLKTPPVESPSNIITTTAEEEYAGPMVEGLSIHTITKEGDSTTPPTRHCQQGEEAKMWTYVPLLQRVSSSNETKRSQDWDPLHLQSKREALIALLREFHEIFAWSYQDMPGLDTDIVVHKIPLKPECKPVKQALRRMKPEVILKIKEEVEKQLKAGFLSTVTYSDWVANIVPVPKKDGKQRMPCSHSWTDSQGTIRLKMAEEDKSKTAFVTHWGTFVYDVMPFGLKNAGATYQRAMVTLFHDMIHHEIEVYVDDMIAKSRTTQDHLTDLRKLFQRLKKYQLRLNPNKCAFGVTSGKLLGFIVSSRGTEIDPCKDQGVPAQPTHPGYHQLRDVPSSYTSQSKKHPWAACWDNKTRLGERSKQSTIFSKKFTEPETRYLLVEKTCCALAWASKKLRQYMLYYTTWLVSRNGPDQNSRTKEVMTVDEDNHGRWKLYFDGAANSVGSGIGAVLVSPKGQQTPIAVKLGFDCTNNMTEYEACIVGLQAALEFGAYELEVFGDSLLIVSQTNGEWQARDPKLIPYQRYISRLSPKVQLVEGDDVRPLRIETRDIPAYCVCVEECMNVEAEIDNKPWYYDIKRFIQDRGPMPTDPSWPQKIMRAGYYWLTMERDCIRHVQTCHKCQMYQNCKNAPPQYLHTMASPWPFSAWGMDVIGAITPKASNGHEFILVAIDYFTKWVEACSFKNVTQVAVTRFVKNNIICRYGMPEMLITDNASNLNNRMMDQLCQQFKIQHHNSAPYRPKMNGAVEAANKNVKKILSKMTETYKDWHEHLPYALLLPVEVEIPSLRILSQTQLEEAEWAQARYEQLNFIDEKRLAALCHGQLYQRRIERAYNKKARPRTFQPGDLVLKKRNMALSDSRGKFAPSYEGPYVVKKAFSGGAIILADMDGEEFRSPINSDSVIKYHV</sequence>
<dbReference type="InterPro" id="IPR036397">
    <property type="entry name" value="RNaseH_sf"/>
</dbReference>
<dbReference type="InterPro" id="IPR001584">
    <property type="entry name" value="Integrase_cat-core"/>
</dbReference>
<dbReference type="PROSITE" id="PS50994">
    <property type="entry name" value="INTEGRASE"/>
    <property type="match status" value="1"/>
</dbReference>
<gene>
    <name evidence="10" type="ORF">FSB_LOCUS21572</name>
</gene>
<dbReference type="Pfam" id="PF00665">
    <property type="entry name" value="rve"/>
    <property type="match status" value="1"/>
</dbReference>
<evidence type="ECO:0000256" key="1">
    <source>
        <dbReference type="ARBA" id="ARBA00012493"/>
    </source>
</evidence>
<evidence type="ECO:0000256" key="7">
    <source>
        <dbReference type="ARBA" id="ARBA00022918"/>
    </source>
</evidence>
<dbReference type="Gene3D" id="3.30.420.10">
    <property type="entry name" value="Ribonuclease H-like superfamily/Ribonuclease H"/>
    <property type="match status" value="2"/>
</dbReference>
<dbReference type="SUPFAM" id="SSF56672">
    <property type="entry name" value="DNA/RNA polymerases"/>
    <property type="match status" value="1"/>
</dbReference>
<keyword evidence="7" id="KW-0695">RNA-directed DNA polymerase</keyword>
<dbReference type="InterPro" id="IPR000477">
    <property type="entry name" value="RT_dom"/>
</dbReference>
<evidence type="ECO:0000256" key="4">
    <source>
        <dbReference type="ARBA" id="ARBA00022722"/>
    </source>
</evidence>
<keyword evidence="6" id="KW-0378">Hydrolase</keyword>
<dbReference type="GO" id="GO:0003676">
    <property type="term" value="F:nucleic acid binding"/>
    <property type="evidence" value="ECO:0007669"/>
    <property type="project" value="InterPro"/>
</dbReference>
<evidence type="ECO:0000256" key="6">
    <source>
        <dbReference type="ARBA" id="ARBA00022801"/>
    </source>
</evidence>
<dbReference type="GO" id="GO:0004523">
    <property type="term" value="F:RNA-DNA hybrid ribonuclease activity"/>
    <property type="evidence" value="ECO:0007669"/>
    <property type="project" value="InterPro"/>
</dbReference>
<keyword evidence="8" id="KW-0233">DNA recombination</keyword>
<dbReference type="InterPro" id="IPR021109">
    <property type="entry name" value="Peptidase_aspartic_dom_sf"/>
</dbReference>
<keyword evidence="3" id="KW-0548">Nucleotidyltransferase</keyword>
<dbReference type="CDD" id="cd09279">
    <property type="entry name" value="RNase_HI_like"/>
    <property type="match status" value="1"/>
</dbReference>
<reference evidence="10" key="1">
    <citation type="submission" date="2018-02" db="EMBL/GenBank/DDBJ databases">
        <authorList>
            <person name="Cohen D.B."/>
            <person name="Kent A.D."/>
        </authorList>
    </citation>
    <scope>NUCLEOTIDE SEQUENCE</scope>
</reference>